<evidence type="ECO:0008006" key="3">
    <source>
        <dbReference type="Google" id="ProtNLM"/>
    </source>
</evidence>
<dbReference type="EMBL" id="ABJD02000101">
    <property type="protein sequence ID" value="EDU59166.1"/>
    <property type="molecule type" value="Genomic_DNA"/>
</dbReference>
<name>A0AA86YJ14_PROST</name>
<reference evidence="1 2" key="3">
    <citation type="submission" date="2008-05" db="EMBL/GenBank/DDBJ databases">
        <authorList>
            <person name="Fulton L."/>
            <person name="Clifton S."/>
            <person name="Fulton B."/>
            <person name="Xu J."/>
            <person name="Minx P."/>
            <person name="Pepin K.H."/>
            <person name="Johnson M."/>
            <person name="Thiruvilangam P."/>
            <person name="Bhonagiri V."/>
            <person name="Nash W.E."/>
            <person name="Mardis E.R."/>
            <person name="Wilson R.K."/>
        </authorList>
    </citation>
    <scope>NUCLEOTIDE SEQUENCE [LARGE SCALE GENOMIC DNA]</scope>
    <source>
        <strain evidence="1 2">ATCC 25827</strain>
    </source>
</reference>
<dbReference type="Gene3D" id="3.10.180.10">
    <property type="entry name" value="2,3-Dihydroxybiphenyl 1,2-Dioxygenase, domain 1"/>
    <property type="match status" value="1"/>
</dbReference>
<evidence type="ECO:0000313" key="1">
    <source>
        <dbReference type="EMBL" id="EDU59166.1"/>
    </source>
</evidence>
<proteinExistence type="predicted"/>
<protein>
    <recommendedName>
        <fullName evidence="3">Glyoxalase</fullName>
    </recommendedName>
</protein>
<gene>
    <name evidence="1" type="ORF">PROSTU_02354</name>
</gene>
<comment type="caution">
    <text evidence="1">The sequence shown here is derived from an EMBL/GenBank/DDBJ whole genome shotgun (WGS) entry which is preliminary data.</text>
</comment>
<dbReference type="SUPFAM" id="SSF54593">
    <property type="entry name" value="Glyoxalase/Bleomycin resistance protein/Dihydroxybiphenyl dioxygenase"/>
    <property type="match status" value="1"/>
</dbReference>
<reference evidence="2" key="1">
    <citation type="submission" date="2008-04" db="EMBL/GenBank/DDBJ databases">
        <title>Draft genome sequence of Providencia stuartii (ATCC 25827).</title>
        <authorList>
            <person name="Sudarsanam P."/>
            <person name="Ley R."/>
            <person name="Guruge J."/>
            <person name="Turnbaugh P.J."/>
            <person name="Mahowald M."/>
            <person name="Liep D."/>
            <person name="Gordon J."/>
        </authorList>
    </citation>
    <scope>NUCLEOTIDE SEQUENCE [LARGE SCALE GENOMIC DNA]</scope>
    <source>
        <strain evidence="2">ATCC 25827</strain>
    </source>
</reference>
<evidence type="ECO:0000313" key="2">
    <source>
        <dbReference type="Proteomes" id="UP000004506"/>
    </source>
</evidence>
<accession>A0AA86YJ14</accession>
<dbReference type="Proteomes" id="UP000004506">
    <property type="component" value="Unassembled WGS sequence"/>
</dbReference>
<organism evidence="1 2">
    <name type="scientific">Providencia stuartii ATCC 25827</name>
    <dbReference type="NCBI Taxonomy" id="471874"/>
    <lineage>
        <taxon>Bacteria</taxon>
        <taxon>Pseudomonadati</taxon>
        <taxon>Pseudomonadota</taxon>
        <taxon>Gammaproteobacteria</taxon>
        <taxon>Enterobacterales</taxon>
        <taxon>Morganellaceae</taxon>
        <taxon>Providencia</taxon>
    </lineage>
</organism>
<sequence>MLSSHQASEILFVAGFGPITREPNVSYDFYVKTLGLPLKAMEGNQDYFTSEEEQLSGVKHFALWPLSQAAQSCFGVDHWPETHLVPQSWIEFEVANLSKATQCFINEGYSILVNERMEPWGQMVTRLLSPEGMLVGLTVTPWLRE</sequence>
<dbReference type="AlphaFoldDB" id="A0AA86YJ14"/>
<reference evidence="2" key="2">
    <citation type="submission" date="2008-04" db="EMBL/GenBank/DDBJ databases">
        <title>Draft genome sequence of Providencia stuartii(ATCC 25827).</title>
        <authorList>
            <person name="Sudarsanam P."/>
            <person name="Ley R."/>
            <person name="Guruge J."/>
            <person name="Turnbaugh P.J."/>
            <person name="Mahowald M."/>
            <person name="Liep D."/>
            <person name="Gordon J."/>
        </authorList>
    </citation>
    <scope>NUCLEOTIDE SEQUENCE [LARGE SCALE GENOMIC DNA]</scope>
    <source>
        <strain evidence="2">ATCC 25827</strain>
    </source>
</reference>
<dbReference type="InterPro" id="IPR029068">
    <property type="entry name" value="Glyas_Bleomycin-R_OHBP_Dase"/>
</dbReference>
<dbReference type="RefSeq" id="WP_004919293.1">
    <property type="nucleotide sequence ID" value="NZ_DS607663.1"/>
</dbReference>